<evidence type="ECO:0000313" key="4">
    <source>
        <dbReference type="Proteomes" id="UP000282759"/>
    </source>
</evidence>
<dbReference type="EMBL" id="SACK01000002">
    <property type="protein sequence ID" value="RVU01360.1"/>
    <property type="molecule type" value="Genomic_DNA"/>
</dbReference>
<feature type="domain" description="SusE outer membrane protein" evidence="1">
    <location>
        <begin position="23"/>
        <end position="129"/>
    </location>
</feature>
<evidence type="ECO:0000313" key="3">
    <source>
        <dbReference type="EMBL" id="RVU01360.1"/>
    </source>
</evidence>
<dbReference type="Pfam" id="PF14292">
    <property type="entry name" value="SusE"/>
    <property type="match status" value="1"/>
</dbReference>
<protein>
    <submittedName>
        <fullName evidence="3">SusF/SusE family outer membrane protein</fullName>
    </submittedName>
</protein>
<dbReference type="InterPro" id="IPR014756">
    <property type="entry name" value="Ig_E-set"/>
</dbReference>
<dbReference type="Proteomes" id="UP000282759">
    <property type="component" value="Unassembled WGS sequence"/>
</dbReference>
<evidence type="ECO:0000259" key="1">
    <source>
        <dbReference type="Pfam" id="PF14292"/>
    </source>
</evidence>
<reference evidence="3 4" key="1">
    <citation type="submission" date="2019-01" db="EMBL/GenBank/DDBJ databases">
        <authorList>
            <person name="Chen W.-M."/>
        </authorList>
    </citation>
    <scope>NUCLEOTIDE SEQUENCE [LARGE SCALE GENOMIC DNA]</scope>
    <source>
        <strain evidence="3 4">YBJ-36</strain>
    </source>
</reference>
<dbReference type="InterPro" id="IPR025970">
    <property type="entry name" value="SusE"/>
</dbReference>
<comment type="caution">
    <text evidence="3">The sequence shown here is derived from an EMBL/GenBank/DDBJ whole genome shotgun (WGS) entry which is preliminary data.</text>
</comment>
<dbReference type="SUPFAM" id="SSF81296">
    <property type="entry name" value="E set domains"/>
    <property type="match status" value="1"/>
</dbReference>
<feature type="domain" description="Outer membrane protein SusF/SusE-like C-terminal" evidence="2">
    <location>
        <begin position="160"/>
        <end position="254"/>
    </location>
</feature>
<dbReference type="OrthoDB" id="975117at2"/>
<keyword evidence="4" id="KW-1185">Reference proteome</keyword>
<dbReference type="AlphaFoldDB" id="A0A3S2V2A8"/>
<gene>
    <name evidence="3" type="ORF">EOD41_05185</name>
</gene>
<dbReference type="Gene3D" id="2.60.40.3620">
    <property type="match status" value="2"/>
</dbReference>
<dbReference type="RefSeq" id="WP_127703735.1">
    <property type="nucleotide sequence ID" value="NZ_SACK01000002.1"/>
</dbReference>
<sequence>MKSYIFKSVIFGVIALMLWSCKKDETRVVVADNVTAPVLEATYDNLVLTEDKQTEDALQLTWEKANYGYAAAVSYSIEIAKKDSSFARVASADMGSDNERIFTVGDLNSLISQLNVKGFEENELEIRIKADIGGGVAPVYSNVIPVTVTPYEDKPPYQTLYLVGDATPGGWDNGKASPVYRDPADAFVFTYTGYFNAGSFKFIAKPGAWTPMWGITDGKVAFRATEADPDPGSFSIPAAGYYTVSLSLKNNTFTMQPYDAGGKTVYESIGIIGAFNGWGSTEAMTHYANDPHNWTITHTFTEPTTEFKFRIAADWSANWGAFDKPTQTNPYGTGKSGGENYIIPAGTYLIIFNDMTFEYVFVKQ</sequence>
<organism evidence="3 4">
    <name type="scientific">Mucilaginibacter limnophilus</name>
    <dbReference type="NCBI Taxonomy" id="1932778"/>
    <lineage>
        <taxon>Bacteria</taxon>
        <taxon>Pseudomonadati</taxon>
        <taxon>Bacteroidota</taxon>
        <taxon>Sphingobacteriia</taxon>
        <taxon>Sphingobacteriales</taxon>
        <taxon>Sphingobacteriaceae</taxon>
        <taxon>Mucilaginibacter</taxon>
    </lineage>
</organism>
<accession>A0A3S2V2A8</accession>
<dbReference type="GO" id="GO:2001070">
    <property type="term" value="F:starch binding"/>
    <property type="evidence" value="ECO:0007669"/>
    <property type="project" value="InterPro"/>
</dbReference>
<dbReference type="Pfam" id="PF16411">
    <property type="entry name" value="SusF_SusE"/>
    <property type="match status" value="1"/>
</dbReference>
<dbReference type="InterPro" id="IPR032187">
    <property type="entry name" value="SusF/SusE-like_C"/>
</dbReference>
<proteinExistence type="predicted"/>
<dbReference type="GO" id="GO:0019867">
    <property type="term" value="C:outer membrane"/>
    <property type="evidence" value="ECO:0007669"/>
    <property type="project" value="InterPro"/>
</dbReference>
<evidence type="ECO:0000259" key="2">
    <source>
        <dbReference type="Pfam" id="PF16411"/>
    </source>
</evidence>
<name>A0A3S2V2A8_9SPHI</name>